<dbReference type="AlphaFoldDB" id="A0A9Q0S4H0"/>
<sequence length="210" mass="23846">MNGDLRSVTSWANSNGLILNAKKTQAMVIGSAHKIRIYYKTSDEAYKDAREAKIIGYIYFAPNFTESIAQIRDEGRNADDGSFISSEIQIRLDMSNQQVAYFLERKLREIYGEFSQNLMIDCELPKALGNIPVRFETPVYGAFDTPYKDYAAPGVIMTMIFFLATLVTASVFISDRKEGIWDRTLVAGSEQSHQFHSRITRSHICRNFNA</sequence>
<evidence type="ECO:0000313" key="9">
    <source>
        <dbReference type="Proteomes" id="UP001151699"/>
    </source>
</evidence>
<evidence type="ECO:0000256" key="3">
    <source>
        <dbReference type="ARBA" id="ARBA00022692"/>
    </source>
</evidence>
<evidence type="ECO:0000256" key="5">
    <source>
        <dbReference type="ARBA" id="ARBA00023136"/>
    </source>
</evidence>
<evidence type="ECO:0000256" key="1">
    <source>
        <dbReference type="ARBA" id="ARBA00004651"/>
    </source>
</evidence>
<keyword evidence="2" id="KW-1003">Cell membrane</keyword>
<keyword evidence="3 6" id="KW-0812">Transmembrane</keyword>
<dbReference type="PANTHER" id="PTHR30294">
    <property type="entry name" value="MEMBRANE COMPONENT OF ABC TRANSPORTER YHHJ-RELATED"/>
    <property type="match status" value="1"/>
</dbReference>
<reference evidence="8" key="1">
    <citation type="submission" date="2022-07" db="EMBL/GenBank/DDBJ databases">
        <authorList>
            <person name="Trinca V."/>
            <person name="Uliana J.V.C."/>
            <person name="Torres T.T."/>
            <person name="Ward R.J."/>
            <person name="Monesi N."/>
        </authorList>
    </citation>
    <scope>NUCLEOTIDE SEQUENCE</scope>
    <source>
        <strain evidence="8">HSMRA1968</strain>
        <tissue evidence="8">Whole embryos</tissue>
    </source>
</reference>
<evidence type="ECO:0000256" key="6">
    <source>
        <dbReference type="SAM" id="Phobius"/>
    </source>
</evidence>
<dbReference type="Proteomes" id="UP001151699">
    <property type="component" value="Chromosome B"/>
</dbReference>
<dbReference type="GO" id="GO:0005886">
    <property type="term" value="C:plasma membrane"/>
    <property type="evidence" value="ECO:0007669"/>
    <property type="project" value="UniProtKB-SubCell"/>
</dbReference>
<organism evidence="8 9">
    <name type="scientific">Pseudolycoriella hygida</name>
    <dbReference type="NCBI Taxonomy" id="35572"/>
    <lineage>
        <taxon>Eukaryota</taxon>
        <taxon>Metazoa</taxon>
        <taxon>Ecdysozoa</taxon>
        <taxon>Arthropoda</taxon>
        <taxon>Hexapoda</taxon>
        <taxon>Insecta</taxon>
        <taxon>Pterygota</taxon>
        <taxon>Neoptera</taxon>
        <taxon>Endopterygota</taxon>
        <taxon>Diptera</taxon>
        <taxon>Nematocera</taxon>
        <taxon>Sciaroidea</taxon>
        <taxon>Sciaridae</taxon>
        <taxon>Pseudolycoriella</taxon>
    </lineage>
</organism>
<proteinExistence type="predicted"/>
<feature type="transmembrane region" description="Helical" evidence="6">
    <location>
        <begin position="150"/>
        <end position="173"/>
    </location>
</feature>
<dbReference type="OrthoDB" id="10255969at2759"/>
<feature type="domain" description="ABC-2 type transporter transmembrane" evidence="7">
    <location>
        <begin position="34"/>
        <end position="194"/>
    </location>
</feature>
<evidence type="ECO:0000259" key="7">
    <source>
        <dbReference type="Pfam" id="PF12698"/>
    </source>
</evidence>
<accession>A0A9Q0S4H0</accession>
<keyword evidence="5 6" id="KW-0472">Membrane</keyword>
<evidence type="ECO:0000256" key="4">
    <source>
        <dbReference type="ARBA" id="ARBA00022989"/>
    </source>
</evidence>
<comment type="caution">
    <text evidence="8">The sequence shown here is derived from an EMBL/GenBank/DDBJ whole genome shotgun (WGS) entry which is preliminary data.</text>
</comment>
<evidence type="ECO:0000256" key="2">
    <source>
        <dbReference type="ARBA" id="ARBA00022475"/>
    </source>
</evidence>
<comment type="subcellular location">
    <subcellularLocation>
        <location evidence="1">Cell membrane</location>
        <topology evidence="1">Multi-pass membrane protein</topology>
    </subcellularLocation>
</comment>
<dbReference type="InterPro" id="IPR013525">
    <property type="entry name" value="ABC2_TM"/>
</dbReference>
<evidence type="ECO:0000313" key="8">
    <source>
        <dbReference type="EMBL" id="KAJ6643618.1"/>
    </source>
</evidence>
<dbReference type="InterPro" id="IPR051449">
    <property type="entry name" value="ABC-2_transporter_component"/>
</dbReference>
<dbReference type="PANTHER" id="PTHR30294:SF38">
    <property type="entry name" value="TRANSPORT PERMEASE PROTEIN"/>
    <property type="match status" value="1"/>
</dbReference>
<dbReference type="EMBL" id="WJQU01000002">
    <property type="protein sequence ID" value="KAJ6643618.1"/>
    <property type="molecule type" value="Genomic_DNA"/>
</dbReference>
<name>A0A9Q0S4H0_9DIPT</name>
<dbReference type="Pfam" id="PF12698">
    <property type="entry name" value="ABC2_membrane_3"/>
    <property type="match status" value="1"/>
</dbReference>
<protein>
    <recommendedName>
        <fullName evidence="7">ABC-2 type transporter transmembrane domain-containing protein</fullName>
    </recommendedName>
</protein>
<dbReference type="GO" id="GO:0140359">
    <property type="term" value="F:ABC-type transporter activity"/>
    <property type="evidence" value="ECO:0007669"/>
    <property type="project" value="InterPro"/>
</dbReference>
<keyword evidence="4 6" id="KW-1133">Transmembrane helix</keyword>
<keyword evidence="9" id="KW-1185">Reference proteome</keyword>
<gene>
    <name evidence="8" type="ORF">Bhyg_08581</name>
</gene>